<feature type="domain" description="Glycosyltransferase 2-like" evidence="4">
    <location>
        <begin position="4"/>
        <end position="164"/>
    </location>
</feature>
<comment type="similarity">
    <text evidence="1">Belongs to the glycosyltransferase 2 family.</text>
</comment>
<dbReference type="Gene3D" id="3.90.550.10">
    <property type="entry name" value="Spore Coat Polysaccharide Biosynthesis Protein SpsA, Chain A"/>
    <property type="match status" value="1"/>
</dbReference>
<keyword evidence="5" id="KW-0808">Transferase</keyword>
<evidence type="ECO:0000256" key="3">
    <source>
        <dbReference type="SAM" id="Phobius"/>
    </source>
</evidence>
<dbReference type="Pfam" id="PF00535">
    <property type="entry name" value="Glycos_transf_2"/>
    <property type="match status" value="1"/>
</dbReference>
<dbReference type="GO" id="GO:0005886">
    <property type="term" value="C:plasma membrane"/>
    <property type="evidence" value="ECO:0007669"/>
    <property type="project" value="TreeGrafter"/>
</dbReference>
<keyword evidence="3" id="KW-0812">Transmembrane</keyword>
<dbReference type="InterPro" id="IPR050256">
    <property type="entry name" value="Glycosyltransferase_2"/>
</dbReference>
<dbReference type="Proteomes" id="UP000294744">
    <property type="component" value="Unassembled WGS sequence"/>
</dbReference>
<keyword evidence="3" id="KW-0472">Membrane</keyword>
<sequence>MDLSVVIPCFNEERGLKELRDELNAVLPALVSRYEVVLVDDGSTDGTLEEARRLSSLDPRYRYLSLSRNFGKEGAMLAGIREAAGDRVLIMDADLQHPAWLIADMLELLDSGHDQVVARRDRHGEPRVRSLLSKLYYIGVNKLADVQLEDGVGDFRVLSRRAVDAMLAMPESNRFSKGLFAYVGFQTATVPYRNVTRKYDRSCFSFGKLVNYGIDGVVSFNSKPLRAAVYLGSLVTLLAFVYAVYVIFRALAGYPGVPGYATLMVGITGFGGMQLLLLGVVGEYVGRIYLESKNRPPYFIKESGGSVMPPAQEGSDSAPRMIVPRRPSDGPLVADPGTGNGGQQCAD</sequence>
<dbReference type="CDD" id="cd04187">
    <property type="entry name" value="DPM1_like_bac"/>
    <property type="match status" value="1"/>
</dbReference>
<dbReference type="GO" id="GO:0016740">
    <property type="term" value="F:transferase activity"/>
    <property type="evidence" value="ECO:0007669"/>
    <property type="project" value="UniProtKB-KW"/>
</dbReference>
<keyword evidence="6" id="KW-1185">Reference proteome</keyword>
<dbReference type="OrthoDB" id="9811884at2"/>
<dbReference type="EMBL" id="SMKV01000016">
    <property type="protein sequence ID" value="TDC91918.1"/>
    <property type="molecule type" value="Genomic_DNA"/>
</dbReference>
<accession>A0A4R4UJ07</accession>
<feature type="transmembrane region" description="Helical" evidence="3">
    <location>
        <begin position="228"/>
        <end position="248"/>
    </location>
</feature>
<evidence type="ECO:0000313" key="6">
    <source>
        <dbReference type="Proteomes" id="UP000294744"/>
    </source>
</evidence>
<dbReference type="InterPro" id="IPR029044">
    <property type="entry name" value="Nucleotide-diphossugar_trans"/>
</dbReference>
<feature type="compositionally biased region" description="Gly residues" evidence="2">
    <location>
        <begin position="338"/>
        <end position="347"/>
    </location>
</feature>
<evidence type="ECO:0000256" key="1">
    <source>
        <dbReference type="ARBA" id="ARBA00006739"/>
    </source>
</evidence>
<evidence type="ECO:0000313" key="5">
    <source>
        <dbReference type="EMBL" id="TDC91918.1"/>
    </source>
</evidence>
<proteinExistence type="inferred from homology"/>
<dbReference type="InterPro" id="IPR001173">
    <property type="entry name" value="Glyco_trans_2-like"/>
</dbReference>
<dbReference type="SUPFAM" id="SSF53448">
    <property type="entry name" value="Nucleotide-diphospho-sugar transferases"/>
    <property type="match status" value="1"/>
</dbReference>
<evidence type="ECO:0000256" key="2">
    <source>
        <dbReference type="SAM" id="MobiDB-lite"/>
    </source>
</evidence>
<dbReference type="PANTHER" id="PTHR48090">
    <property type="entry name" value="UNDECAPRENYL-PHOSPHATE 4-DEOXY-4-FORMAMIDO-L-ARABINOSE TRANSFERASE-RELATED"/>
    <property type="match status" value="1"/>
</dbReference>
<comment type="caution">
    <text evidence="5">The sequence shown here is derived from an EMBL/GenBank/DDBJ whole genome shotgun (WGS) entry which is preliminary data.</text>
</comment>
<name>A0A4R4UJ07_9PSEU</name>
<organism evidence="5 6">
    <name type="scientific">Saccharopolyspora aridisoli</name>
    <dbReference type="NCBI Taxonomy" id="2530385"/>
    <lineage>
        <taxon>Bacteria</taxon>
        <taxon>Bacillati</taxon>
        <taxon>Actinomycetota</taxon>
        <taxon>Actinomycetes</taxon>
        <taxon>Pseudonocardiales</taxon>
        <taxon>Pseudonocardiaceae</taxon>
        <taxon>Saccharopolyspora</taxon>
    </lineage>
</organism>
<gene>
    <name evidence="5" type="ORF">E1161_15320</name>
</gene>
<dbReference type="PANTHER" id="PTHR48090:SF8">
    <property type="entry name" value="GLYCOSYLTRANSFERASE CSBB-RELATED"/>
    <property type="match status" value="1"/>
</dbReference>
<feature type="region of interest" description="Disordered" evidence="2">
    <location>
        <begin position="305"/>
        <end position="347"/>
    </location>
</feature>
<reference evidence="5 6" key="1">
    <citation type="submission" date="2019-03" db="EMBL/GenBank/DDBJ databases">
        <title>Draft genome sequences of novel Actinobacteria.</title>
        <authorList>
            <person name="Sahin N."/>
            <person name="Ay H."/>
            <person name="Saygin H."/>
        </authorList>
    </citation>
    <scope>NUCLEOTIDE SEQUENCE [LARGE SCALE GENOMIC DNA]</scope>
    <source>
        <strain evidence="5 6">16K404</strain>
    </source>
</reference>
<dbReference type="AlphaFoldDB" id="A0A4R4UJ07"/>
<evidence type="ECO:0000259" key="4">
    <source>
        <dbReference type="Pfam" id="PF00535"/>
    </source>
</evidence>
<protein>
    <submittedName>
        <fullName evidence="5">Glycosyltransferase</fullName>
    </submittedName>
</protein>
<keyword evidence="3" id="KW-1133">Transmembrane helix</keyword>
<feature type="transmembrane region" description="Helical" evidence="3">
    <location>
        <begin position="260"/>
        <end position="285"/>
    </location>
</feature>